<protein>
    <submittedName>
        <fullName evidence="1">Uncharacterized protein</fullName>
    </submittedName>
</protein>
<name>A0A1S6HQ58_9GAMM</name>
<evidence type="ECO:0000313" key="2">
    <source>
        <dbReference type="Proteomes" id="UP000189545"/>
    </source>
</evidence>
<accession>A0A1S6HQ58</accession>
<evidence type="ECO:0000313" key="1">
    <source>
        <dbReference type="EMBL" id="AQS37665.1"/>
    </source>
</evidence>
<gene>
    <name evidence="1" type="ORF">Sps_02511</name>
</gene>
<dbReference type="AlphaFoldDB" id="A0A1S6HQ58"/>
<proteinExistence type="predicted"/>
<organism evidence="1 2">
    <name type="scientific">Shewanella psychrophila</name>
    <dbReference type="NCBI Taxonomy" id="225848"/>
    <lineage>
        <taxon>Bacteria</taxon>
        <taxon>Pseudomonadati</taxon>
        <taxon>Pseudomonadota</taxon>
        <taxon>Gammaproteobacteria</taxon>
        <taxon>Alteromonadales</taxon>
        <taxon>Shewanellaceae</taxon>
        <taxon>Shewanella</taxon>
    </lineage>
</organism>
<dbReference type="EMBL" id="CP014782">
    <property type="protein sequence ID" value="AQS37665.1"/>
    <property type="molecule type" value="Genomic_DNA"/>
</dbReference>
<reference evidence="1 2" key="1">
    <citation type="submission" date="2016-03" db="EMBL/GenBank/DDBJ databases">
        <title>Complete genome sequence of Shewanella psychrophila WP2, a deep sea bacterium isolated from west Pacific sediment.</title>
        <authorList>
            <person name="Xu G."/>
            <person name="Jian H."/>
        </authorList>
    </citation>
    <scope>NUCLEOTIDE SEQUENCE [LARGE SCALE GENOMIC DNA]</scope>
    <source>
        <strain evidence="1 2">WP2</strain>
    </source>
</reference>
<keyword evidence="2" id="KW-1185">Reference proteome</keyword>
<dbReference type="Proteomes" id="UP000189545">
    <property type="component" value="Chromosome"/>
</dbReference>
<dbReference type="STRING" id="225848.Sps_02511"/>
<sequence>MKKYKKLYQTYLHYLLVKRRLSEDEYRVLTSLTEREVKIWFTPRRSDISNAASILGNIVMYQTLKYYASDRSWLLSKKSLEQRLYLWSNTLGIGLDSNRTRSICLEQLGLMLLAEHNPRHAIIWSMRLGVSLPDSALVVRFPARLGGLISQVTKGANINLNVG</sequence>
<dbReference type="KEGG" id="spsw:Sps_02511"/>